<dbReference type="Pfam" id="PF13193">
    <property type="entry name" value="AMP-binding_C"/>
    <property type="match status" value="1"/>
</dbReference>
<feature type="domain" description="AMP-binding enzyme C-terminal" evidence="3">
    <location>
        <begin position="411"/>
        <end position="484"/>
    </location>
</feature>
<dbReference type="GO" id="GO:0044550">
    <property type="term" value="P:secondary metabolite biosynthetic process"/>
    <property type="evidence" value="ECO:0007669"/>
    <property type="project" value="TreeGrafter"/>
</dbReference>
<reference evidence="4 5" key="1">
    <citation type="submission" date="2020-01" db="EMBL/GenBank/DDBJ databases">
        <title>Sulfitobacter sediminilitoris sp. nov., isolated from a tidal flat.</title>
        <authorList>
            <person name="Park S."/>
            <person name="Yoon J.-H."/>
        </authorList>
    </citation>
    <scope>NUCLEOTIDE SEQUENCE [LARGE SCALE GENOMIC DNA]</scope>
    <source>
        <strain evidence="4 5">JBTF-M27</strain>
    </source>
</reference>
<accession>A0A6P0C7Z3</accession>
<dbReference type="Gene3D" id="3.30.300.30">
    <property type="match status" value="1"/>
</dbReference>
<dbReference type="GO" id="GO:0016878">
    <property type="term" value="F:acid-thiol ligase activity"/>
    <property type="evidence" value="ECO:0007669"/>
    <property type="project" value="TreeGrafter"/>
</dbReference>
<gene>
    <name evidence="4" type="ORF">GV827_07535</name>
</gene>
<dbReference type="InterPro" id="IPR042099">
    <property type="entry name" value="ANL_N_sf"/>
</dbReference>
<evidence type="ECO:0000313" key="4">
    <source>
        <dbReference type="EMBL" id="NEK22252.1"/>
    </source>
</evidence>
<dbReference type="InterPro" id="IPR025110">
    <property type="entry name" value="AMP-bd_C"/>
</dbReference>
<keyword evidence="5" id="KW-1185">Reference proteome</keyword>
<protein>
    <submittedName>
        <fullName evidence="4">AMP-binding protein</fullName>
    </submittedName>
</protein>
<dbReference type="InterPro" id="IPR045851">
    <property type="entry name" value="AMP-bd_C_sf"/>
</dbReference>
<dbReference type="Proteomes" id="UP000468591">
    <property type="component" value="Unassembled WGS sequence"/>
</dbReference>
<organism evidence="4 5">
    <name type="scientific">Sulfitobacter sediminilitoris</name>
    <dbReference type="NCBI Taxonomy" id="2698830"/>
    <lineage>
        <taxon>Bacteria</taxon>
        <taxon>Pseudomonadati</taxon>
        <taxon>Pseudomonadota</taxon>
        <taxon>Alphaproteobacteria</taxon>
        <taxon>Rhodobacterales</taxon>
        <taxon>Roseobacteraceae</taxon>
        <taxon>Sulfitobacter</taxon>
    </lineage>
</organism>
<comment type="caution">
    <text evidence="4">The sequence shown here is derived from an EMBL/GenBank/DDBJ whole genome shotgun (WGS) entry which is preliminary data.</text>
</comment>
<dbReference type="InterPro" id="IPR000873">
    <property type="entry name" value="AMP-dep_synth/lig_dom"/>
</dbReference>
<dbReference type="PANTHER" id="PTHR43352">
    <property type="entry name" value="ACETYL-COA SYNTHETASE"/>
    <property type="match status" value="1"/>
</dbReference>
<dbReference type="AlphaFoldDB" id="A0A6P0C7Z3"/>
<feature type="domain" description="AMP-dependent synthetase/ligase" evidence="2">
    <location>
        <begin position="21"/>
        <end position="361"/>
    </location>
</feature>
<dbReference type="Pfam" id="PF00501">
    <property type="entry name" value="AMP-binding"/>
    <property type="match status" value="1"/>
</dbReference>
<evidence type="ECO:0000256" key="1">
    <source>
        <dbReference type="ARBA" id="ARBA00022598"/>
    </source>
</evidence>
<dbReference type="Gene3D" id="3.40.50.12780">
    <property type="entry name" value="N-terminal domain of ligase-like"/>
    <property type="match status" value="1"/>
</dbReference>
<dbReference type="RefSeq" id="WP_164353172.1">
    <property type="nucleotide sequence ID" value="NZ_JAABNT010000003.1"/>
</dbReference>
<dbReference type="EMBL" id="JAABNT010000003">
    <property type="protein sequence ID" value="NEK22252.1"/>
    <property type="molecule type" value="Genomic_DNA"/>
</dbReference>
<evidence type="ECO:0000259" key="2">
    <source>
        <dbReference type="Pfam" id="PF00501"/>
    </source>
</evidence>
<name>A0A6P0C7Z3_9RHOB</name>
<proteinExistence type="predicted"/>
<keyword evidence="1" id="KW-0436">Ligase</keyword>
<evidence type="ECO:0000313" key="5">
    <source>
        <dbReference type="Proteomes" id="UP000468591"/>
    </source>
</evidence>
<evidence type="ECO:0000259" key="3">
    <source>
        <dbReference type="Pfam" id="PF13193"/>
    </source>
</evidence>
<dbReference type="SUPFAM" id="SSF56801">
    <property type="entry name" value="Acetyl-CoA synthetase-like"/>
    <property type="match status" value="1"/>
</dbReference>
<sequence>MDVTAPCPDPFNLAAYVLQAGAATPDKVALSLLFEDHAEDWTYAQLIQAVRGTATGLLNEGLVPGDIVLMRLGNTPDFPLAYLGALAAGLVPVPTAAALTEPEVAKIIATIDPKLILRDPGVPCPEAENTINLERLRAMRDLTPADYHMGDPNRLGYIIYTSGTSGKPSAVMHAHRAIWARRMMFDGWYGLRSDDRMLHAGAFNWTYTLGTGLMDPWTIGATALIPAPGTAASDLPGLIARHKATLFAAAPGVFRQMLKGLDPVYLPHLRHGLSAGEKMAAAVRDAWNEATDTPVYEAFGMSECSTFISGSPNTPATDGAIGTAQPGRNLEILTPKGAARPNTPGVIAVHQSDPGLAMGYLNAPDQWKAKFDGEWFLTGDQGMMDEDGQITYLGRSDDMMNAGGFRVSPLEVEETMLHAPGVTGIGVTEVEVKKGTTVIAAFYTADAPIKEYTLTDYAQDNLARYKQPRLYVHVDALPTSANGKLMRARLRADYEASRK</sequence>
<dbReference type="PANTHER" id="PTHR43352:SF1">
    <property type="entry name" value="ANTHRANILATE--COA LIGASE"/>
    <property type="match status" value="1"/>
</dbReference>